<feature type="domain" description="NADP transhydrogenase beta-like" evidence="19">
    <location>
        <begin position="63"/>
        <end position="544"/>
    </location>
</feature>
<evidence type="ECO:0000256" key="4">
    <source>
        <dbReference type="ARBA" id="ARBA00012943"/>
    </source>
</evidence>
<dbReference type="GO" id="GO:0016020">
    <property type="term" value="C:membrane"/>
    <property type="evidence" value="ECO:0007669"/>
    <property type="project" value="UniProtKB-SubCell"/>
</dbReference>
<keyword evidence="10" id="KW-0520">NAD</keyword>
<dbReference type="GO" id="GO:0008750">
    <property type="term" value="F:proton-translocating NAD(P)+ transhydrogenase activity"/>
    <property type="evidence" value="ECO:0007669"/>
    <property type="project" value="UniProtKB-EC"/>
</dbReference>
<evidence type="ECO:0000256" key="18">
    <source>
        <dbReference type="SAM" id="Phobius"/>
    </source>
</evidence>
<evidence type="ECO:0000313" key="23">
    <source>
        <dbReference type="Proteomes" id="UP000594836"/>
    </source>
</evidence>
<keyword evidence="6 18" id="KW-0812">Transmembrane</keyword>
<evidence type="ECO:0000256" key="14">
    <source>
        <dbReference type="ARBA" id="ARBA00048202"/>
    </source>
</evidence>
<dbReference type="AlphaFoldDB" id="A0A411LLD8"/>
<evidence type="ECO:0000256" key="1">
    <source>
        <dbReference type="ARBA" id="ARBA00003943"/>
    </source>
</evidence>
<dbReference type="Proteomes" id="UP000550136">
    <property type="component" value="Unassembled WGS sequence"/>
</dbReference>
<dbReference type="EMBL" id="CP065713">
    <property type="protein sequence ID" value="QPT09672.1"/>
    <property type="molecule type" value="Genomic_DNA"/>
</dbReference>
<comment type="subunit">
    <text evidence="15">Complex of an alpha and a beta chain; in Rhodospirillum, the alpha chain seems to be made of two subunits.</text>
</comment>
<evidence type="ECO:0000313" key="21">
    <source>
        <dbReference type="EMBL" id="QPT09672.1"/>
    </source>
</evidence>
<dbReference type="EMBL" id="JABEOU010000008">
    <property type="protein sequence ID" value="NNG56308.1"/>
    <property type="molecule type" value="Genomic_DNA"/>
</dbReference>
<feature type="transmembrane region" description="Helical" evidence="18">
    <location>
        <begin position="321"/>
        <end position="341"/>
    </location>
</feature>
<dbReference type="Pfam" id="PF02233">
    <property type="entry name" value="PNTB"/>
    <property type="match status" value="1"/>
</dbReference>
<feature type="transmembrane region" description="Helical" evidence="18">
    <location>
        <begin position="210"/>
        <end position="231"/>
    </location>
</feature>
<evidence type="ECO:0000259" key="19">
    <source>
        <dbReference type="Pfam" id="PF02233"/>
    </source>
</evidence>
<evidence type="ECO:0000313" key="20">
    <source>
        <dbReference type="EMBL" id="NNG56308.1"/>
    </source>
</evidence>
<feature type="transmembrane region" description="Helical" evidence="18">
    <location>
        <begin position="61"/>
        <end position="80"/>
    </location>
</feature>
<protein>
    <recommendedName>
        <fullName evidence="5">NAD(P) transhydrogenase subunit beta</fullName>
        <ecNumber evidence="4">7.1.1.1</ecNumber>
    </recommendedName>
    <alternativeName>
        <fullName evidence="13">Nicotinamide nucleotide transhydrogenase subunit beta</fullName>
    </alternativeName>
    <alternativeName>
        <fullName evidence="17">Proton-translocating transhydrogenase NADP(H)-binding component</fullName>
    </alternativeName>
    <alternativeName>
        <fullName evidence="12">Pyridine nucleotide transhydrogenase subunit beta</fullName>
    </alternativeName>
    <alternativeName>
        <fullName evidence="16">dIII</fullName>
    </alternativeName>
</protein>
<evidence type="ECO:0000256" key="9">
    <source>
        <dbReference type="ARBA" id="ARBA00022989"/>
    </source>
</evidence>
<reference evidence="21 23" key="2">
    <citation type="submission" date="2020-12" db="EMBL/GenBank/DDBJ databases">
        <title>FDA dAtabase for Regulatory Grade micrObial Sequences (FDA-ARGOS): Supporting development and validation of Infectious Disease Dx tests.</title>
        <authorList>
            <person name="Sproer C."/>
            <person name="Gronow S."/>
            <person name="Severitt S."/>
            <person name="Schroder I."/>
            <person name="Tallon L."/>
            <person name="Sadzewicz L."/>
            <person name="Zhao X."/>
            <person name="Boylan J."/>
            <person name="Ott S."/>
            <person name="Bowen H."/>
            <person name="Vavikolanu K."/>
            <person name="Mehta A."/>
            <person name="Aluvathingal J."/>
            <person name="Nadendla S."/>
            <person name="Lowell S."/>
            <person name="Myers T."/>
            <person name="Yan Y."/>
            <person name="Sichtig H."/>
        </authorList>
    </citation>
    <scope>NUCLEOTIDE SEQUENCE [LARGE SCALE GENOMIC DNA]</scope>
    <source>
        <strain evidence="21 23">FDAARGOS_881</strain>
    </source>
</reference>
<evidence type="ECO:0000256" key="5">
    <source>
        <dbReference type="ARBA" id="ARBA00014581"/>
    </source>
</evidence>
<evidence type="ECO:0000313" key="22">
    <source>
        <dbReference type="Proteomes" id="UP000550136"/>
    </source>
</evidence>
<dbReference type="EC" id="7.1.1.1" evidence="4"/>
<keyword evidence="9 18" id="KW-1133">Transmembrane helix</keyword>
<feature type="transmembrane region" description="Helical" evidence="18">
    <location>
        <begin position="92"/>
        <end position="115"/>
    </location>
</feature>
<evidence type="ECO:0000256" key="10">
    <source>
        <dbReference type="ARBA" id="ARBA00023027"/>
    </source>
</evidence>
<evidence type="ECO:0000256" key="13">
    <source>
        <dbReference type="ARBA" id="ARBA00033258"/>
    </source>
</evidence>
<gene>
    <name evidence="20" type="ORF">HKX06_02760</name>
    <name evidence="21" type="ORF">I6G38_05275</name>
</gene>
<dbReference type="FunFam" id="3.40.50.1220:FF:000002">
    <property type="entry name" value="NAD(P) transhydrogenase subunit beta"/>
    <property type="match status" value="1"/>
</dbReference>
<dbReference type="PANTHER" id="PTHR44758">
    <property type="entry name" value="NAD(P) TRANSHYDROGENASE SUBUNIT BETA"/>
    <property type="match status" value="1"/>
</dbReference>
<dbReference type="OrthoDB" id="9763786at2"/>
<evidence type="ECO:0000256" key="12">
    <source>
        <dbReference type="ARBA" id="ARBA00030053"/>
    </source>
</evidence>
<feature type="transmembrane region" description="Helical" evidence="18">
    <location>
        <begin position="270"/>
        <end position="290"/>
    </location>
</feature>
<evidence type="ECO:0000256" key="11">
    <source>
        <dbReference type="ARBA" id="ARBA00023136"/>
    </source>
</evidence>
<evidence type="ECO:0000256" key="17">
    <source>
        <dbReference type="ARBA" id="ARBA00083514"/>
    </source>
</evidence>
<feature type="transmembrane region" description="Helical" evidence="18">
    <location>
        <begin position="127"/>
        <end position="147"/>
    </location>
</feature>
<keyword evidence="11 18" id="KW-0472">Membrane</keyword>
<evidence type="ECO:0000256" key="7">
    <source>
        <dbReference type="ARBA" id="ARBA00022857"/>
    </source>
</evidence>
<dbReference type="SUPFAM" id="SSF52467">
    <property type="entry name" value="DHS-like NAD/FAD-binding domain"/>
    <property type="match status" value="1"/>
</dbReference>
<evidence type="ECO:0000256" key="16">
    <source>
        <dbReference type="ARBA" id="ARBA00083284"/>
    </source>
</evidence>
<evidence type="ECO:0000256" key="8">
    <source>
        <dbReference type="ARBA" id="ARBA00022967"/>
    </source>
</evidence>
<keyword evidence="7" id="KW-0521">NADP</keyword>
<evidence type="ECO:0000256" key="15">
    <source>
        <dbReference type="ARBA" id="ARBA00066047"/>
    </source>
</evidence>
<dbReference type="InterPro" id="IPR034300">
    <property type="entry name" value="PNTB-like"/>
</dbReference>
<comment type="similarity">
    <text evidence="3">Belongs to the PNT beta subunit family.</text>
</comment>
<dbReference type="Gene3D" id="3.40.50.1220">
    <property type="entry name" value="TPP-binding domain"/>
    <property type="match status" value="1"/>
</dbReference>
<comment type="catalytic activity">
    <reaction evidence="14">
        <text>NAD(+) + NADPH + H(+)(in) = NADH + NADP(+) + H(+)(out)</text>
        <dbReference type="Rhea" id="RHEA:47992"/>
        <dbReference type="ChEBI" id="CHEBI:15378"/>
        <dbReference type="ChEBI" id="CHEBI:57540"/>
        <dbReference type="ChEBI" id="CHEBI:57783"/>
        <dbReference type="ChEBI" id="CHEBI:57945"/>
        <dbReference type="ChEBI" id="CHEBI:58349"/>
        <dbReference type="EC" id="7.1.1.1"/>
    </reaction>
</comment>
<keyword evidence="8" id="KW-1278">Translocase</keyword>
<comment type="function">
    <text evidence="1">The transhydrogenation between NADH and NADP is coupled to respiration and ATP hydrolysis and functions as a proton pump across the membrane.</text>
</comment>
<evidence type="ECO:0000256" key="2">
    <source>
        <dbReference type="ARBA" id="ARBA00004141"/>
    </source>
</evidence>
<sequence length="547" mass="56982">MVGAGGGGAGQHQHLRRLCGDPAHARHVPQEGEALVIAPVSPAPLPGPLGPTVHAVAASPWVSLAYLVAGVCFILALRGLSSPTTSQRGNRFGMIGMAIAVVTTLVTHVPFTSLGASNNFDDRSVDWIAILEILAAIGLGALIGITTARRIAMTAMPQLVAAFHSLVGLAAVAVACAAFLNPVAFDIADLVVPLIGQPFASIHVVSRVEMALGVAIGAITFSGSVIAFLKLNGNMGGKPILLPGRHALNLGILGAIVILVAMFTRDQAPWIFWTITILSFAIGFLLIIPIGGADMPVVVSMLNSYSGWAAAAMGFTLHNSAMIITGALVGSSGAILSYIMCRAMNRSFISVIAGGFGASDAGATGGGAAIDRPWKRGSAEDAAFLMSQAEQVVIVPGYGMAVAQAQHVLREMGDLLKKEGVRVKYAIHPVAGRMPGHMNVLLAEANVPYDEVFELEDINAEFAQTDVAFVIGANDVTNPAAKTDKSSPIYGMPVLDVEKAKTVLFIKRSMGGVGYAGVDNELFYRDNTMMLLADAKKMVEEIVKALG</sequence>
<dbReference type="InterPro" id="IPR029035">
    <property type="entry name" value="DHS-like_NAD/FAD-binding_dom"/>
</dbReference>
<dbReference type="Proteomes" id="UP000594836">
    <property type="component" value="Chromosome"/>
</dbReference>
<accession>A0A411LLD8</accession>
<comment type="subcellular location">
    <subcellularLocation>
        <location evidence="2">Membrane</location>
        <topology evidence="2">Multi-pass membrane protein</topology>
    </subcellularLocation>
</comment>
<evidence type="ECO:0000256" key="3">
    <source>
        <dbReference type="ARBA" id="ARBA00007919"/>
    </source>
</evidence>
<feature type="transmembrane region" description="Helical" evidence="18">
    <location>
        <begin position="159"/>
        <end position="180"/>
    </location>
</feature>
<name>A0A411LLD8_SPHPI</name>
<evidence type="ECO:0000256" key="6">
    <source>
        <dbReference type="ARBA" id="ARBA00022692"/>
    </source>
</evidence>
<dbReference type="PANTHER" id="PTHR44758:SF1">
    <property type="entry name" value="NAD(P) TRANSHYDROGENASE SUBUNIT BETA"/>
    <property type="match status" value="1"/>
</dbReference>
<organism evidence="20 22">
    <name type="scientific">Sphingomonas paucimobilis</name>
    <name type="common">Pseudomonas paucimobilis</name>
    <dbReference type="NCBI Taxonomy" id="13689"/>
    <lineage>
        <taxon>Bacteria</taxon>
        <taxon>Pseudomonadati</taxon>
        <taxon>Pseudomonadota</taxon>
        <taxon>Alphaproteobacteria</taxon>
        <taxon>Sphingomonadales</taxon>
        <taxon>Sphingomonadaceae</taxon>
        <taxon>Sphingomonas</taxon>
    </lineage>
</organism>
<reference evidence="20 22" key="1">
    <citation type="submission" date="2020-05" db="EMBL/GenBank/DDBJ databases">
        <title>Draft Genome Sequences of Sphingomonas sp. Isolated from the International Space Station.</title>
        <authorList>
            <person name="Bijlani S."/>
            <person name="Singh N.K."/>
            <person name="Mason C.E."/>
            <person name="Wang C.C."/>
            <person name="Venkateswaran K."/>
        </authorList>
    </citation>
    <scope>NUCLEOTIDE SEQUENCE [LARGE SCALE GENOMIC DNA]</scope>
    <source>
        <strain evidence="20 22">FKI-L5-BR-P1</strain>
    </source>
</reference>
<feature type="transmembrane region" description="Helical" evidence="18">
    <location>
        <begin position="297"/>
        <end position="315"/>
    </location>
</feature>
<feature type="transmembrane region" description="Helical" evidence="18">
    <location>
        <begin position="247"/>
        <end position="264"/>
    </location>
</feature>
<proteinExistence type="inferred from homology"/>